<dbReference type="AlphaFoldDB" id="A0A437URM4"/>
<name>A0A437URM4_ENTAV</name>
<proteinExistence type="predicted"/>
<feature type="active site" description="Charge relay system" evidence="1">
    <location>
        <position position="221"/>
    </location>
</feature>
<dbReference type="Pfam" id="PF12146">
    <property type="entry name" value="Hydrolase_4"/>
    <property type="match status" value="1"/>
</dbReference>
<accession>A0A437URM4</accession>
<sequence length="254" mass="28750">MVQVPESLFLPRGKRAVLLLHAYSGSPNDVRMLARFLEKLDYTIYAPLFTGHGTSDPLDILHEHSEQWWQDSQEAVEFLQSKGFQEIVVFGLSMGGTLATRLLCEQPDSFIGGGFFCSPIAPVKTNVTKNFLLYAKQVLERNGKETTEEKIESYRPLVEQQLATIEKQAQIAYENLTQIKSPFFMAQAGKDEMIEADGVFRTAERLQQTAFSLNWYPKSGHVITVGPERRQLEQDVADFLSALGWRENNGEKNN</sequence>
<dbReference type="Proteomes" id="UP000288388">
    <property type="component" value="Unassembled WGS sequence"/>
</dbReference>
<dbReference type="InterPro" id="IPR012354">
    <property type="entry name" value="Esterase_lipase"/>
</dbReference>
<reference evidence="3 4" key="1">
    <citation type="submission" date="2018-12" db="EMBL/GenBank/DDBJ databases">
        <title>A novel vanA-carrying plasmid in a clinical isolate of Enterococcus avium.</title>
        <authorList>
            <person name="Bernasconi O.J."/>
            <person name="Luzzaro F."/>
            <person name="Endimiani A."/>
        </authorList>
    </citation>
    <scope>NUCLEOTIDE SEQUENCE [LARGE SCALE GENOMIC DNA]</scope>
    <source>
        <strain evidence="3 4">LC0559/18</strain>
    </source>
</reference>
<dbReference type="InterPro" id="IPR022742">
    <property type="entry name" value="Hydrolase_4"/>
</dbReference>
<dbReference type="InterPro" id="IPR050266">
    <property type="entry name" value="AB_hydrolase_sf"/>
</dbReference>
<dbReference type="InterPro" id="IPR029058">
    <property type="entry name" value="AB_hydrolase_fold"/>
</dbReference>
<evidence type="ECO:0000256" key="1">
    <source>
        <dbReference type="PIRSR" id="PIRSR017388-1"/>
    </source>
</evidence>
<evidence type="ECO:0000313" key="3">
    <source>
        <dbReference type="EMBL" id="RVU96278.1"/>
    </source>
</evidence>
<dbReference type="PANTHER" id="PTHR43798:SF33">
    <property type="entry name" value="HYDROLASE, PUTATIVE (AFU_ORTHOLOGUE AFUA_2G14860)-RELATED"/>
    <property type="match status" value="1"/>
</dbReference>
<protein>
    <submittedName>
        <fullName evidence="3">Alpha/beta fold hydrolase</fullName>
    </submittedName>
</protein>
<feature type="active site" description="Nucleophile" evidence="1">
    <location>
        <position position="93"/>
    </location>
</feature>
<dbReference type="GO" id="GO:0016020">
    <property type="term" value="C:membrane"/>
    <property type="evidence" value="ECO:0007669"/>
    <property type="project" value="TreeGrafter"/>
</dbReference>
<dbReference type="SUPFAM" id="SSF53474">
    <property type="entry name" value="alpha/beta-Hydrolases"/>
    <property type="match status" value="1"/>
</dbReference>
<dbReference type="RefSeq" id="WP_127979593.1">
    <property type="nucleotide sequence ID" value="NZ_JBPFKW010000133.1"/>
</dbReference>
<evidence type="ECO:0000313" key="4">
    <source>
        <dbReference type="Proteomes" id="UP000288388"/>
    </source>
</evidence>
<dbReference type="EMBL" id="RYZS01000001">
    <property type="protein sequence ID" value="RVU96278.1"/>
    <property type="molecule type" value="Genomic_DNA"/>
</dbReference>
<feature type="active site" description="Charge relay system" evidence="1">
    <location>
        <position position="191"/>
    </location>
</feature>
<feature type="domain" description="Serine aminopeptidase S33" evidence="2">
    <location>
        <begin position="14"/>
        <end position="224"/>
    </location>
</feature>
<dbReference type="PANTHER" id="PTHR43798">
    <property type="entry name" value="MONOACYLGLYCEROL LIPASE"/>
    <property type="match status" value="1"/>
</dbReference>
<evidence type="ECO:0000259" key="2">
    <source>
        <dbReference type="Pfam" id="PF12146"/>
    </source>
</evidence>
<keyword evidence="3" id="KW-0378">Hydrolase</keyword>
<dbReference type="GO" id="GO:0052689">
    <property type="term" value="F:carboxylic ester hydrolase activity"/>
    <property type="evidence" value="ECO:0007669"/>
    <property type="project" value="InterPro"/>
</dbReference>
<gene>
    <name evidence="3" type="ORF">EK398_16300</name>
</gene>
<dbReference type="Gene3D" id="3.40.50.1820">
    <property type="entry name" value="alpha/beta hydrolase"/>
    <property type="match status" value="1"/>
</dbReference>
<organism evidence="3 4">
    <name type="scientific">Enterococcus avium</name>
    <name type="common">Streptococcus avium</name>
    <dbReference type="NCBI Taxonomy" id="33945"/>
    <lineage>
        <taxon>Bacteria</taxon>
        <taxon>Bacillati</taxon>
        <taxon>Bacillota</taxon>
        <taxon>Bacilli</taxon>
        <taxon>Lactobacillales</taxon>
        <taxon>Enterococcaceae</taxon>
        <taxon>Enterococcus</taxon>
    </lineage>
</organism>
<comment type="caution">
    <text evidence="3">The sequence shown here is derived from an EMBL/GenBank/DDBJ whole genome shotgun (WGS) entry which is preliminary data.</text>
</comment>
<dbReference type="PIRSF" id="PIRSF017388">
    <property type="entry name" value="Esterase_lipase"/>
    <property type="match status" value="1"/>
</dbReference>